<dbReference type="Proteomes" id="UP001161247">
    <property type="component" value="Chromosome 1"/>
</dbReference>
<evidence type="ECO:0000256" key="2">
    <source>
        <dbReference type="ARBA" id="ARBA00022763"/>
    </source>
</evidence>
<keyword evidence="3 9" id="KW-0378">Hydrolase</keyword>
<accession>A0AAV1C1Q1</accession>
<dbReference type="CDD" id="cd18037">
    <property type="entry name" value="DEXSc_Pif1_like"/>
    <property type="match status" value="1"/>
</dbReference>
<evidence type="ECO:0000256" key="1">
    <source>
        <dbReference type="ARBA" id="ARBA00022741"/>
    </source>
</evidence>
<protein>
    <recommendedName>
        <fullName evidence="9">ATP-dependent DNA helicase</fullName>
        <ecNumber evidence="9">5.6.2.3</ecNumber>
    </recommendedName>
</protein>
<sequence>MKQLFCSLIGTVRYYSSGAASQQPKWKKSKFSKNKYKKSKSGATTPRKPKIQWTDEQSKALRAIRDGKSVFISGSAGTGKTALVEHVIKELKKNHGRSQVFVTASTGVAACAINGLTLHSFAGIGLADVDRETLLSRVFSDRKAYRRWNKAKVLVIDEISMISAEYFDMLEYIARLVRDGNPSFKRRVWGGLQLVVSGDFYQLPPIIKKNKKDETKDVKVYAFEADCWDESFDLQIVLPLVFRQSEPTLVKVLQGIRKGVFDPEDLKLLEQRSCLPEEDPSAVQLFPRIVDVNRVNKKCLLDLGERITVYTALDTGEESSKKQLKSGIVPDQLELCIGARVMLCKNINIYQKLVNGATGTVIDFHDLIDAKSQHGVHDNACRKHSVTDMYDGDLESISSDGKVLPVVKFDFGDVYRIGLETWVVMDGDTVVAKRRQIPLMLAWALSIHKCQGMTIDRLHTDLSRAFGNGMVYVALSRVRTLDGLHLSGLNPKKIQADPKVKDFYERISSLQDKHYQDASAYYYKPVGKVTQNVR</sequence>
<dbReference type="GO" id="GO:0005524">
    <property type="term" value="F:ATP binding"/>
    <property type="evidence" value="ECO:0007669"/>
    <property type="project" value="UniProtKB-KW"/>
</dbReference>
<comment type="similarity">
    <text evidence="9">Belongs to the helicase family.</text>
</comment>
<keyword evidence="6" id="KW-0238">DNA-binding</keyword>
<keyword evidence="2 9" id="KW-0227">DNA damage</keyword>
<evidence type="ECO:0000256" key="4">
    <source>
        <dbReference type="ARBA" id="ARBA00022806"/>
    </source>
</evidence>
<dbReference type="InterPro" id="IPR010285">
    <property type="entry name" value="DNA_helicase_pif1-like_DEAD"/>
</dbReference>
<evidence type="ECO:0000259" key="11">
    <source>
        <dbReference type="SMART" id="SM00382"/>
    </source>
</evidence>
<dbReference type="SMART" id="SM00382">
    <property type="entry name" value="AAA"/>
    <property type="match status" value="1"/>
</dbReference>
<reference evidence="12" key="1">
    <citation type="submission" date="2023-03" db="EMBL/GenBank/DDBJ databases">
        <authorList>
            <person name="Julca I."/>
        </authorList>
    </citation>
    <scope>NUCLEOTIDE SEQUENCE</scope>
</reference>
<organism evidence="12 13">
    <name type="scientific">Oldenlandia corymbosa var. corymbosa</name>
    <dbReference type="NCBI Taxonomy" id="529605"/>
    <lineage>
        <taxon>Eukaryota</taxon>
        <taxon>Viridiplantae</taxon>
        <taxon>Streptophyta</taxon>
        <taxon>Embryophyta</taxon>
        <taxon>Tracheophyta</taxon>
        <taxon>Spermatophyta</taxon>
        <taxon>Magnoliopsida</taxon>
        <taxon>eudicotyledons</taxon>
        <taxon>Gunneridae</taxon>
        <taxon>Pentapetalae</taxon>
        <taxon>asterids</taxon>
        <taxon>lamiids</taxon>
        <taxon>Gentianales</taxon>
        <taxon>Rubiaceae</taxon>
        <taxon>Rubioideae</taxon>
        <taxon>Spermacoceae</taxon>
        <taxon>Hedyotis-Oldenlandia complex</taxon>
        <taxon>Oldenlandia</taxon>
    </lineage>
</organism>
<keyword evidence="9" id="KW-0233">DNA recombination</keyword>
<dbReference type="InterPro" id="IPR049163">
    <property type="entry name" value="Pif1-like_2B_dom"/>
</dbReference>
<dbReference type="Pfam" id="PF21530">
    <property type="entry name" value="Pif1_2B_dom"/>
    <property type="match status" value="1"/>
</dbReference>
<evidence type="ECO:0000256" key="5">
    <source>
        <dbReference type="ARBA" id="ARBA00022840"/>
    </source>
</evidence>
<evidence type="ECO:0000313" key="13">
    <source>
        <dbReference type="Proteomes" id="UP001161247"/>
    </source>
</evidence>
<keyword evidence="8" id="KW-0413">Isomerase</keyword>
<dbReference type="InterPro" id="IPR051055">
    <property type="entry name" value="PIF1_helicase"/>
</dbReference>
<keyword evidence="5 9" id="KW-0067">ATP-binding</keyword>
<dbReference type="InterPro" id="IPR027417">
    <property type="entry name" value="P-loop_NTPase"/>
</dbReference>
<dbReference type="PANTHER" id="PTHR47642:SF5">
    <property type="entry name" value="ATP-DEPENDENT DNA HELICASE"/>
    <property type="match status" value="1"/>
</dbReference>
<evidence type="ECO:0000313" key="12">
    <source>
        <dbReference type="EMBL" id="CAI9089088.1"/>
    </source>
</evidence>
<dbReference type="GO" id="GO:0043139">
    <property type="term" value="F:5'-3' DNA helicase activity"/>
    <property type="evidence" value="ECO:0007669"/>
    <property type="project" value="UniProtKB-EC"/>
</dbReference>
<dbReference type="Gene3D" id="3.40.50.300">
    <property type="entry name" value="P-loop containing nucleotide triphosphate hydrolases"/>
    <property type="match status" value="1"/>
</dbReference>
<dbReference type="EC" id="5.6.2.3" evidence="9"/>
<feature type="region of interest" description="Disordered" evidence="10">
    <location>
        <begin position="28"/>
        <end position="51"/>
    </location>
</feature>
<dbReference type="EMBL" id="OX459118">
    <property type="protein sequence ID" value="CAI9089088.1"/>
    <property type="molecule type" value="Genomic_DNA"/>
</dbReference>
<name>A0AAV1C1Q1_OLDCO</name>
<comment type="cofactor">
    <cofactor evidence="9">
        <name>Mg(2+)</name>
        <dbReference type="ChEBI" id="CHEBI:18420"/>
    </cofactor>
</comment>
<dbReference type="SUPFAM" id="SSF52540">
    <property type="entry name" value="P-loop containing nucleoside triphosphate hydrolases"/>
    <property type="match status" value="2"/>
</dbReference>
<evidence type="ECO:0000256" key="10">
    <source>
        <dbReference type="SAM" id="MobiDB-lite"/>
    </source>
</evidence>
<keyword evidence="1 9" id="KW-0547">Nucleotide-binding</keyword>
<dbReference type="CDD" id="cd18809">
    <property type="entry name" value="SF1_C_RecD"/>
    <property type="match status" value="1"/>
</dbReference>
<evidence type="ECO:0000256" key="3">
    <source>
        <dbReference type="ARBA" id="ARBA00022801"/>
    </source>
</evidence>
<comment type="catalytic activity">
    <reaction evidence="9">
        <text>ATP + H2O = ADP + phosphate + H(+)</text>
        <dbReference type="Rhea" id="RHEA:13065"/>
        <dbReference type="ChEBI" id="CHEBI:15377"/>
        <dbReference type="ChEBI" id="CHEBI:15378"/>
        <dbReference type="ChEBI" id="CHEBI:30616"/>
        <dbReference type="ChEBI" id="CHEBI:43474"/>
        <dbReference type="ChEBI" id="CHEBI:456216"/>
        <dbReference type="EC" id="5.6.2.3"/>
    </reaction>
</comment>
<keyword evidence="4 9" id="KW-0347">Helicase</keyword>
<dbReference type="GO" id="GO:0006281">
    <property type="term" value="P:DNA repair"/>
    <property type="evidence" value="ECO:0007669"/>
    <property type="project" value="UniProtKB-KW"/>
</dbReference>
<dbReference type="InterPro" id="IPR003593">
    <property type="entry name" value="AAA+_ATPase"/>
</dbReference>
<dbReference type="Pfam" id="PF05970">
    <property type="entry name" value="PIF1"/>
    <property type="match status" value="1"/>
</dbReference>
<evidence type="ECO:0000256" key="8">
    <source>
        <dbReference type="ARBA" id="ARBA00023235"/>
    </source>
</evidence>
<evidence type="ECO:0000256" key="6">
    <source>
        <dbReference type="ARBA" id="ARBA00023125"/>
    </source>
</evidence>
<feature type="domain" description="AAA+ ATPase" evidence="11">
    <location>
        <begin position="66"/>
        <end position="314"/>
    </location>
</feature>
<evidence type="ECO:0000256" key="7">
    <source>
        <dbReference type="ARBA" id="ARBA00023204"/>
    </source>
</evidence>
<proteinExistence type="inferred from homology"/>
<feature type="compositionally biased region" description="Basic residues" evidence="10">
    <location>
        <begin position="28"/>
        <end position="40"/>
    </location>
</feature>
<keyword evidence="13" id="KW-1185">Reference proteome</keyword>
<dbReference type="GO" id="GO:0016787">
    <property type="term" value="F:hydrolase activity"/>
    <property type="evidence" value="ECO:0007669"/>
    <property type="project" value="UniProtKB-KW"/>
</dbReference>
<evidence type="ECO:0000256" key="9">
    <source>
        <dbReference type="RuleBase" id="RU363044"/>
    </source>
</evidence>
<dbReference type="AlphaFoldDB" id="A0AAV1C1Q1"/>
<dbReference type="GO" id="GO:0006310">
    <property type="term" value="P:DNA recombination"/>
    <property type="evidence" value="ECO:0007669"/>
    <property type="project" value="UniProtKB-KW"/>
</dbReference>
<dbReference type="PANTHER" id="PTHR47642">
    <property type="entry name" value="ATP-DEPENDENT DNA HELICASE"/>
    <property type="match status" value="1"/>
</dbReference>
<keyword evidence="7 9" id="KW-0234">DNA repair</keyword>
<gene>
    <name evidence="12" type="ORF">OLC1_LOCUS1504</name>
</gene>
<dbReference type="GO" id="GO:0000723">
    <property type="term" value="P:telomere maintenance"/>
    <property type="evidence" value="ECO:0007669"/>
    <property type="project" value="InterPro"/>
</dbReference>